<dbReference type="OrthoDB" id="6637651at2"/>
<name>A0A557P9Q9_9VIBR</name>
<dbReference type="RefSeq" id="WP_144387889.1">
    <property type="nucleotide sequence ID" value="NZ_CANNCB010000017.1"/>
</dbReference>
<comment type="caution">
    <text evidence="1">The sequence shown here is derived from an EMBL/GenBank/DDBJ whole genome shotgun (WGS) entry which is preliminary data.</text>
</comment>
<dbReference type="Proteomes" id="UP000319828">
    <property type="component" value="Unassembled WGS sequence"/>
</dbReference>
<sequence>MDYGEYYLHENGSLIYKPCGGVDPTSAFVKRLWSVNSFNETPQDFTQWLKEAHAAGAKKEDILRVANHNDLHRFVPNWEDLVFSIN</sequence>
<gene>
    <name evidence="1" type="ORF">FOF44_07150</name>
</gene>
<organism evidence="1 2">
    <name type="scientific">Vibrio algivorus</name>
    <dbReference type="NCBI Taxonomy" id="1667024"/>
    <lineage>
        <taxon>Bacteria</taxon>
        <taxon>Pseudomonadati</taxon>
        <taxon>Pseudomonadota</taxon>
        <taxon>Gammaproteobacteria</taxon>
        <taxon>Vibrionales</taxon>
        <taxon>Vibrionaceae</taxon>
        <taxon>Vibrio</taxon>
    </lineage>
</organism>
<dbReference type="EMBL" id="VMKJ01000010">
    <property type="protein sequence ID" value="TVO37378.1"/>
    <property type="molecule type" value="Genomic_DNA"/>
</dbReference>
<protein>
    <submittedName>
        <fullName evidence="1">Uncharacterized protein</fullName>
    </submittedName>
</protein>
<evidence type="ECO:0000313" key="1">
    <source>
        <dbReference type="EMBL" id="TVO37378.1"/>
    </source>
</evidence>
<evidence type="ECO:0000313" key="2">
    <source>
        <dbReference type="Proteomes" id="UP000319828"/>
    </source>
</evidence>
<dbReference type="AlphaFoldDB" id="A0A557P9Q9"/>
<proteinExistence type="predicted"/>
<accession>A0A557P9Q9</accession>
<reference evidence="1 2" key="1">
    <citation type="submission" date="2019-07" db="EMBL/GenBank/DDBJ databases">
        <title>The draft genome sequence of Vibrio algivorus M1486.</title>
        <authorList>
            <person name="Meng X."/>
        </authorList>
    </citation>
    <scope>NUCLEOTIDE SEQUENCE [LARGE SCALE GENOMIC DNA]</scope>
    <source>
        <strain evidence="1 2">M1486</strain>
    </source>
</reference>